<dbReference type="EMBL" id="JAYXHS010000002">
    <property type="protein sequence ID" value="MEC5386098.1"/>
    <property type="molecule type" value="Genomic_DNA"/>
</dbReference>
<gene>
    <name evidence="8" type="ORF">VVD49_10200</name>
</gene>
<dbReference type="PANTHER" id="PTHR36985:SF1">
    <property type="entry name" value="TRANSLOCATION AND ASSEMBLY MODULE SUBUNIT TAMB"/>
    <property type="match status" value="1"/>
</dbReference>
<dbReference type="RefSeq" id="WP_327599073.1">
    <property type="nucleotide sequence ID" value="NZ_JAYXHS010000002.1"/>
</dbReference>
<dbReference type="InterPro" id="IPR007452">
    <property type="entry name" value="TamB_C"/>
</dbReference>
<evidence type="ECO:0000256" key="5">
    <source>
        <dbReference type="SAM" id="MobiDB-lite"/>
    </source>
</evidence>
<evidence type="ECO:0000256" key="1">
    <source>
        <dbReference type="ARBA" id="ARBA00004167"/>
    </source>
</evidence>
<evidence type="ECO:0000313" key="8">
    <source>
        <dbReference type="EMBL" id="MEC5386098.1"/>
    </source>
</evidence>
<keyword evidence="9" id="KW-1185">Reference proteome</keyword>
<feature type="compositionally biased region" description="Low complexity" evidence="5">
    <location>
        <begin position="1284"/>
        <end position="1294"/>
    </location>
</feature>
<evidence type="ECO:0000256" key="3">
    <source>
        <dbReference type="ARBA" id="ARBA00022989"/>
    </source>
</evidence>
<feature type="region of interest" description="Disordered" evidence="5">
    <location>
        <begin position="1268"/>
        <end position="1294"/>
    </location>
</feature>
<dbReference type="Proteomes" id="UP001331561">
    <property type="component" value="Unassembled WGS sequence"/>
</dbReference>
<feature type="compositionally biased region" description="Polar residues" evidence="5">
    <location>
        <begin position="1271"/>
        <end position="1283"/>
    </location>
</feature>
<organism evidence="8 9">
    <name type="scientific">Uliginosibacterium silvisoli</name>
    <dbReference type="NCBI Taxonomy" id="3114758"/>
    <lineage>
        <taxon>Bacteria</taxon>
        <taxon>Pseudomonadati</taxon>
        <taxon>Pseudomonadota</taxon>
        <taxon>Betaproteobacteria</taxon>
        <taxon>Rhodocyclales</taxon>
        <taxon>Zoogloeaceae</taxon>
        <taxon>Uliginosibacterium</taxon>
    </lineage>
</organism>
<name>A0ABU6K4X4_9RHOO</name>
<proteinExistence type="predicted"/>
<feature type="transmembrane region" description="Helical" evidence="6">
    <location>
        <begin position="21"/>
        <end position="43"/>
    </location>
</feature>
<evidence type="ECO:0000256" key="4">
    <source>
        <dbReference type="ARBA" id="ARBA00023136"/>
    </source>
</evidence>
<keyword evidence="3 6" id="KW-1133">Transmembrane helix</keyword>
<dbReference type="PANTHER" id="PTHR36985">
    <property type="entry name" value="TRANSLOCATION AND ASSEMBLY MODULE SUBUNIT TAMB"/>
    <property type="match status" value="1"/>
</dbReference>
<feature type="domain" description="Translocation and assembly module TamB C-terminal" evidence="7">
    <location>
        <begin position="1008"/>
        <end position="1355"/>
    </location>
</feature>
<evidence type="ECO:0000256" key="6">
    <source>
        <dbReference type="SAM" id="Phobius"/>
    </source>
</evidence>
<comment type="caution">
    <text evidence="8">The sequence shown here is derived from an EMBL/GenBank/DDBJ whole genome shotgun (WGS) entry which is preliminary data.</text>
</comment>
<keyword evidence="2 6" id="KW-0812">Transmembrane</keyword>
<evidence type="ECO:0000313" key="9">
    <source>
        <dbReference type="Proteomes" id="UP001331561"/>
    </source>
</evidence>
<keyword evidence="4 6" id="KW-0472">Membrane</keyword>
<sequence length="1356" mass="143268">MTGPDPLPAKKPLWRRFMRRLLWASIVPLVLVCTLLGGLYWSLGSESGSQALIAALSRWSGGMLQIEGWQGYVAGQFKAERLRLHLAAMDIDAERVAFDWRPRALRRGLLSIENLHVGRLEIRQTPSGDPLRMPTSLSLPFPLHVAAFDVSVLAIGKRAAKGATLPPPDLLLHDLTGSVDSDAHAHRIHRLALKLPAGNVTAKGDIQLKTPYELNAQAAFVGKLAERAVNVEARATGSLNKLALTLQAKGQGMSGTADVRVRPFAALPVELAHIALKGVDPALFHPEAPHALLDVLANLTPRLPVASGQGASAPDPLQWQVSGPVEVLNRKPATIDAGGVPVERLSSNLSWAEGALQLEGLQILLPGRGRIAGKLKWQTLATDAIGRIETELSVQGLDPARLHSRLRPMQIAGKLSGKSAPGVGKNASQVQAFRIDLASGDFRLTAQGGQRDGVLELQQAALTAGKASVEASGRYQWQVQPGAQDTQAFSAKGRMLAFDPRAFVPSAPQGNLNAEFSLDGALKPTWRAHMALAIASSTLAAYPLQGRANLVAEPGRVHDADVALDLLGNQLKLSGAVGHADDRLQILVDAAQLGRLQSGLRGTLTAQGSVGGSLQEPFIALTAQARGLGLADTASVESVQAKLQLESGARGALDGNIDLKGVRTGGDKTEPLLRNANVAISGRRDEHTVRMNAALIKNQSLSVTAEGGLRATPATTGAVATNAWQGRLTQLLAQGPLALRLKSPAEISIAPQRVALGEAQLEADNGNVQLTTTEWTPLRSVARGRMTGLQIGFAVDEFQHTVMRGKSLQLGAEWDVTLAERANGLIRVFREGGDFILHGDAPVALGLETLELNLAAQEDRLALSALANGKRIGAINFAGTALARRQGSQISLDPDAVLTGVGHVDIPALDWLGPAIDQNLRTGGSIVGDFNILGTAARPQSSGHIVGSKLTLGLADQGLRLRDGNLELNFDAARATLSKLDFRAERSMQAPDPRLRVLHLPGADAGKDESGRLSGSGGIDLKTGQGKFELTADHVPALQGANQWMLVSGTATIDSGWNSMDLKAKLRADAGFIGVPKSGAPTLGNDVQVRGQQPKPPQRMRLNVDVDFDFGRNFIVKAWGIDTWLDGQLRVQLAQGQQPRATGALRARDGVFEAYGQTLTIDRGLINFAGPLDNPALNVVAVRKGLAVEAGVEVTGLVRQPRARLVSDPEVPESEKLSWILLGRSSDVQGGDAGLLIAAASAAFSGDGPPITSRVANTFGFDDISLGQGGTSSRPVQSRVASNSTGSSGSTTGSVNEQVVSFGKHLSAKAYLALEQNLEGTESIVKITYKLTRYLSLIAGGGTDNSLDLHYDISFK</sequence>
<comment type="subcellular location">
    <subcellularLocation>
        <location evidence="1">Membrane</location>
        <topology evidence="1">Single-pass membrane protein</topology>
    </subcellularLocation>
</comment>
<protein>
    <submittedName>
        <fullName evidence="8">Translocation/assembly module TamB domain-containing protein</fullName>
    </submittedName>
</protein>
<reference evidence="8 9" key="1">
    <citation type="submission" date="2024-01" db="EMBL/GenBank/DDBJ databases">
        <title>Uliginosibacterium soil sp. nov.</title>
        <authorList>
            <person name="Lv Y."/>
        </authorList>
    </citation>
    <scope>NUCLEOTIDE SEQUENCE [LARGE SCALE GENOMIC DNA]</scope>
    <source>
        <strain evidence="8 9">H3</strain>
    </source>
</reference>
<evidence type="ECO:0000259" key="7">
    <source>
        <dbReference type="Pfam" id="PF04357"/>
    </source>
</evidence>
<accession>A0ABU6K4X4</accession>
<evidence type="ECO:0000256" key="2">
    <source>
        <dbReference type="ARBA" id="ARBA00022692"/>
    </source>
</evidence>
<dbReference type="Pfam" id="PF04357">
    <property type="entry name" value="TamB"/>
    <property type="match status" value="1"/>
</dbReference>